<comment type="caution">
    <text evidence="8">The sequence shown here is derived from an EMBL/GenBank/DDBJ whole genome shotgun (WGS) entry which is preliminary data.</text>
</comment>
<reference evidence="9" key="1">
    <citation type="journal article" date="2019" name="Int. J. Syst. Evol. Microbiol.">
        <title>The Global Catalogue of Microorganisms (GCM) 10K type strain sequencing project: providing services to taxonomists for standard genome sequencing and annotation.</title>
        <authorList>
            <consortium name="The Broad Institute Genomics Platform"/>
            <consortium name="The Broad Institute Genome Sequencing Center for Infectious Disease"/>
            <person name="Wu L."/>
            <person name="Ma J."/>
        </authorList>
    </citation>
    <scope>NUCLEOTIDE SEQUENCE [LARGE SCALE GENOMIC DNA]</scope>
    <source>
        <strain evidence="9">CCUG 58728</strain>
    </source>
</reference>
<feature type="transmembrane region" description="Helical" evidence="6">
    <location>
        <begin position="338"/>
        <end position="360"/>
    </location>
</feature>
<organism evidence="8 9">
    <name type="scientific">Streptococcus dentapri</name>
    <dbReference type="NCBI Taxonomy" id="573564"/>
    <lineage>
        <taxon>Bacteria</taxon>
        <taxon>Bacillati</taxon>
        <taxon>Bacillota</taxon>
        <taxon>Bacilli</taxon>
        <taxon>Lactobacillales</taxon>
        <taxon>Streptococcaceae</taxon>
        <taxon>Streptococcus</taxon>
    </lineage>
</organism>
<evidence type="ECO:0000313" key="8">
    <source>
        <dbReference type="EMBL" id="MFC3931631.1"/>
    </source>
</evidence>
<protein>
    <submittedName>
        <fullName evidence="8">FtsX-like permease family protein</fullName>
    </submittedName>
</protein>
<feature type="transmembrane region" description="Helical" evidence="6">
    <location>
        <begin position="134"/>
        <end position="156"/>
    </location>
</feature>
<dbReference type="PANTHER" id="PTHR30287:SF2">
    <property type="entry name" value="BLL1001 PROTEIN"/>
    <property type="match status" value="1"/>
</dbReference>
<keyword evidence="5 6" id="KW-0472">Membrane</keyword>
<evidence type="ECO:0000256" key="1">
    <source>
        <dbReference type="ARBA" id="ARBA00004651"/>
    </source>
</evidence>
<evidence type="ECO:0000256" key="3">
    <source>
        <dbReference type="ARBA" id="ARBA00022692"/>
    </source>
</evidence>
<evidence type="ECO:0000313" key="9">
    <source>
        <dbReference type="Proteomes" id="UP001595901"/>
    </source>
</evidence>
<comment type="subcellular location">
    <subcellularLocation>
        <location evidence="1">Cell membrane</location>
        <topology evidence="1">Multi-pass membrane protein</topology>
    </subcellularLocation>
</comment>
<gene>
    <name evidence="8" type="ORF">ACFOSE_02340</name>
</gene>
<feature type="transmembrane region" description="Helical" evidence="6">
    <location>
        <begin position="387"/>
        <end position="407"/>
    </location>
</feature>
<feature type="transmembrane region" description="Helical" evidence="6">
    <location>
        <begin position="58"/>
        <end position="81"/>
    </location>
</feature>
<feature type="transmembrane region" description="Helical" evidence="6">
    <location>
        <begin position="12"/>
        <end position="38"/>
    </location>
</feature>
<dbReference type="Proteomes" id="UP001595901">
    <property type="component" value="Unassembled WGS sequence"/>
</dbReference>
<dbReference type="EMBL" id="JBHSAC010000020">
    <property type="protein sequence ID" value="MFC3931631.1"/>
    <property type="molecule type" value="Genomic_DNA"/>
</dbReference>
<dbReference type="PANTHER" id="PTHR30287">
    <property type="entry name" value="MEMBRANE COMPONENT OF PREDICTED ABC SUPERFAMILY METABOLITE UPTAKE TRANSPORTER"/>
    <property type="match status" value="1"/>
</dbReference>
<evidence type="ECO:0000256" key="6">
    <source>
        <dbReference type="SAM" id="Phobius"/>
    </source>
</evidence>
<evidence type="ECO:0000256" key="4">
    <source>
        <dbReference type="ARBA" id="ARBA00022989"/>
    </source>
</evidence>
<keyword evidence="4 6" id="KW-1133">Transmembrane helix</keyword>
<feature type="domain" description="ABC3 transporter permease C-terminal" evidence="7">
    <location>
        <begin position="1"/>
        <end position="88"/>
    </location>
</feature>
<dbReference type="Pfam" id="PF02687">
    <property type="entry name" value="FtsX"/>
    <property type="match status" value="1"/>
</dbReference>
<dbReference type="RefSeq" id="WP_380429996.1">
    <property type="nucleotide sequence ID" value="NZ_JBHSAC010000020.1"/>
</dbReference>
<dbReference type="InterPro" id="IPR038766">
    <property type="entry name" value="Membrane_comp_ABC_pdt"/>
</dbReference>
<evidence type="ECO:0000256" key="5">
    <source>
        <dbReference type="ARBA" id="ARBA00023136"/>
    </source>
</evidence>
<keyword evidence="3 6" id="KW-0812">Transmembrane</keyword>
<keyword evidence="2" id="KW-1003">Cell membrane</keyword>
<accession>A0ABV8CZM9</accession>
<name>A0ABV8CZM9_9STRE</name>
<feature type="transmembrane region" description="Helical" evidence="6">
    <location>
        <begin position="427"/>
        <end position="449"/>
    </location>
</feature>
<proteinExistence type="predicted"/>
<keyword evidence="9" id="KW-1185">Reference proteome</keyword>
<evidence type="ECO:0000256" key="2">
    <source>
        <dbReference type="ARBA" id="ARBA00022475"/>
    </source>
</evidence>
<sequence>MYRALGFTKRQITAIYLTLTTIISLICLVIGLAVGYYYSKILLTNYQISYHIQSVVRGLSVSSLFIGIILPILLFCLMTYLATRLYSQAEVTNLLSGQGQKKRSIKVLRLLEKATKFFPAKYSSSSKLALRNPFSLLLVLVSIYSFLVLVVMSFSLHLSSSHVYQLQTAARRYKYEVTFPEQRLDDKSSDNQYFFKTKAKLSVNSKQLGQQDLVALDEGPYFQLQTEDGIIQLRKDEVAINSRLAELYNLKAGDKFRIQTKDFTKTLTIKAIATNENTNSIYLERSYFNELNDQSATTYNGLWSQRLKTKSNEGQVETYEDYVKELQNANVSNRTSAVINQVLGVVFGSLLIFLVLLLNFQDNTMNFIYLCKLGYLPKEIKHMLTNIYLPLIVITFLVLIGPSIITVKQILKVLSLQTRDYLPFSTNLYVFVYAFLCLLVLYFLVLALFDLKLKALFRKTELGKRL</sequence>
<dbReference type="InterPro" id="IPR003838">
    <property type="entry name" value="ABC3_permease_C"/>
</dbReference>
<evidence type="ECO:0000259" key="7">
    <source>
        <dbReference type="Pfam" id="PF02687"/>
    </source>
</evidence>